<evidence type="ECO:0000259" key="3">
    <source>
        <dbReference type="PROSITE" id="PS51898"/>
    </source>
</evidence>
<accession>A0A1B8H6P3</accession>
<evidence type="ECO:0000256" key="2">
    <source>
        <dbReference type="ARBA" id="ARBA00023172"/>
    </source>
</evidence>
<dbReference type="CDD" id="cd01189">
    <property type="entry name" value="INT_ICEBs1_C_like"/>
    <property type="match status" value="1"/>
</dbReference>
<dbReference type="InterPro" id="IPR013762">
    <property type="entry name" value="Integrase-like_cat_sf"/>
</dbReference>
<dbReference type="GO" id="GO:0003677">
    <property type="term" value="F:DNA binding"/>
    <property type="evidence" value="ECO:0007669"/>
    <property type="project" value="InterPro"/>
</dbReference>
<dbReference type="GO" id="GO:0015074">
    <property type="term" value="P:DNA integration"/>
    <property type="evidence" value="ECO:0007669"/>
    <property type="project" value="UniProtKB-KW"/>
</dbReference>
<sequence length="262" mass="29534">MPLSQFKFAFSNKYISEDLTINFSYLKKERPTPDPLSDDELSRLISCCPNAQARNMLILSVYTGLRPGELTGLAWEDIDMVNKTIMVRRNVCGPSKFSYPKTDAGTNRIIHLVSPAFDCLKDQAAHTKLTQPVEVTVSTREFKKFRTDQCTFVFQPGLVSVNGGDSKFYSPGGFSQIWKSLIRRSGVRHRKSYQTRHTYACWMLSAGANPAFIAAQMGHASSKMVHDVYGSWMPENDQDQISLLNQKLNQSVPYASPSDDER</sequence>
<comment type="caution">
    <text evidence="4">The sequence shown here is derived from an EMBL/GenBank/DDBJ whole genome shotgun (WGS) entry which is preliminary data.</text>
</comment>
<dbReference type="Proteomes" id="UP000092247">
    <property type="component" value="Unassembled WGS sequence"/>
</dbReference>
<name>A0A1B8H6P3_9GAMM</name>
<protein>
    <recommendedName>
        <fullName evidence="3">Tyr recombinase domain-containing protein</fullName>
    </recommendedName>
</protein>
<evidence type="ECO:0000313" key="4">
    <source>
        <dbReference type="EMBL" id="OBU04736.1"/>
    </source>
</evidence>
<evidence type="ECO:0000256" key="1">
    <source>
        <dbReference type="ARBA" id="ARBA00022908"/>
    </source>
</evidence>
<dbReference type="GO" id="GO:0006310">
    <property type="term" value="P:DNA recombination"/>
    <property type="evidence" value="ECO:0007669"/>
    <property type="project" value="UniProtKB-KW"/>
</dbReference>
<dbReference type="EMBL" id="LZEX01000034">
    <property type="protein sequence ID" value="OBU04736.1"/>
    <property type="molecule type" value="Genomic_DNA"/>
</dbReference>
<reference evidence="4 5" key="1">
    <citation type="submission" date="2016-06" db="EMBL/GenBank/DDBJ databases">
        <authorList>
            <person name="Kjaerup R.B."/>
            <person name="Dalgaard T.S."/>
            <person name="Juul-Madsen H.R."/>
        </authorList>
    </citation>
    <scope>NUCLEOTIDE SEQUENCE [LARGE SCALE GENOMIC DNA]</scope>
    <source>
        <strain evidence="4 5">GCSL-Mp3</strain>
    </source>
</reference>
<dbReference type="Pfam" id="PF00589">
    <property type="entry name" value="Phage_integrase"/>
    <property type="match status" value="1"/>
</dbReference>
<organism evidence="4 5">
    <name type="scientific">Morganella psychrotolerans</name>
    <dbReference type="NCBI Taxonomy" id="368603"/>
    <lineage>
        <taxon>Bacteria</taxon>
        <taxon>Pseudomonadati</taxon>
        <taxon>Pseudomonadota</taxon>
        <taxon>Gammaproteobacteria</taxon>
        <taxon>Enterobacterales</taxon>
        <taxon>Morganellaceae</taxon>
        <taxon>Morganella</taxon>
    </lineage>
</organism>
<dbReference type="PROSITE" id="PS51898">
    <property type="entry name" value="TYR_RECOMBINASE"/>
    <property type="match status" value="1"/>
</dbReference>
<proteinExistence type="predicted"/>
<dbReference type="InterPro" id="IPR050090">
    <property type="entry name" value="Tyrosine_recombinase_XerCD"/>
</dbReference>
<keyword evidence="1" id="KW-0229">DNA integration</keyword>
<dbReference type="InterPro" id="IPR011010">
    <property type="entry name" value="DNA_brk_join_enz"/>
</dbReference>
<dbReference type="SUPFAM" id="SSF56349">
    <property type="entry name" value="DNA breaking-rejoining enzymes"/>
    <property type="match status" value="1"/>
</dbReference>
<evidence type="ECO:0000313" key="5">
    <source>
        <dbReference type="Proteomes" id="UP000092247"/>
    </source>
</evidence>
<feature type="domain" description="Tyr recombinase" evidence="3">
    <location>
        <begin position="31"/>
        <end position="242"/>
    </location>
</feature>
<dbReference type="PANTHER" id="PTHR30349:SF36">
    <property type="entry name" value="PROPHAGE INTEGRASE INTR-RELATED"/>
    <property type="match status" value="1"/>
</dbReference>
<dbReference type="PANTHER" id="PTHR30349">
    <property type="entry name" value="PHAGE INTEGRASE-RELATED"/>
    <property type="match status" value="1"/>
</dbReference>
<gene>
    <name evidence="4" type="ORF">AYY17_07455</name>
</gene>
<dbReference type="InterPro" id="IPR002104">
    <property type="entry name" value="Integrase_catalytic"/>
</dbReference>
<dbReference type="AlphaFoldDB" id="A0A1B8H6P3"/>
<keyword evidence="2" id="KW-0233">DNA recombination</keyword>
<dbReference type="Gene3D" id="1.10.443.10">
    <property type="entry name" value="Intergrase catalytic core"/>
    <property type="match status" value="1"/>
</dbReference>